<dbReference type="RefSeq" id="WP_343131883.1">
    <property type="nucleotide sequence ID" value="NZ_JBCITK010000001.1"/>
</dbReference>
<feature type="transmembrane region" description="Helical" evidence="1">
    <location>
        <begin position="222"/>
        <end position="245"/>
    </location>
</feature>
<comment type="caution">
    <text evidence="2">The sequence shown here is derived from an EMBL/GenBank/DDBJ whole genome shotgun (WGS) entry which is preliminary data.</text>
</comment>
<evidence type="ECO:0000256" key="1">
    <source>
        <dbReference type="SAM" id="Phobius"/>
    </source>
</evidence>
<sequence length="396" mass="45993">MYRSLFKHEWSLMWKSKKNVFFIIFLFLLMAGYCFIVLPDSKTVHTLDHEELEESIITNEPLIKSRLEKGYTGQNSFTKQAAYHMFTADNDRYSRLLYAYENDQASRYLQLKMLEPGYGISTFKMFEGSTYPYMDRMHFDYYTMMRYQALLNDERTLTFASLEQKTAVQLLEQLFMVGGPFLLFVAIYFSSDVLIRDRSHATLKQGFPISWYHTINVKSGVAFLYTLVVTLTLIGVGILMMIPLYGLGSLHLSIPYLTSYNDVALEQYDYMSMSEFLLQSVIFLVILLFLFVRLSMSASLLFKKSWLVMGSLTILLLFERVLRDRTSDTVFGVDVGYLPQTYFDFGKVAAHEMNYLFLTDSISFARGIIILGVLIMIVEAINWGLCKIRSKQRFFA</sequence>
<reference evidence="2 3" key="1">
    <citation type="submission" date="2024-03" db="EMBL/GenBank/DDBJ databases">
        <title>Bacilli Hybrid Assemblies.</title>
        <authorList>
            <person name="Kovac J."/>
        </authorList>
    </citation>
    <scope>NUCLEOTIDE SEQUENCE [LARGE SCALE GENOMIC DNA]</scope>
    <source>
        <strain evidence="2 3">FSL R7-0666</strain>
    </source>
</reference>
<dbReference type="Proteomes" id="UP001418796">
    <property type="component" value="Unassembled WGS sequence"/>
</dbReference>
<feature type="transmembrane region" description="Helical" evidence="1">
    <location>
        <begin position="306"/>
        <end position="322"/>
    </location>
</feature>
<feature type="transmembrane region" description="Helical" evidence="1">
    <location>
        <begin position="174"/>
        <end position="195"/>
    </location>
</feature>
<gene>
    <name evidence="2" type="ORF">MKY91_19260</name>
</gene>
<feature type="transmembrane region" description="Helical" evidence="1">
    <location>
        <begin position="364"/>
        <end position="385"/>
    </location>
</feature>
<protein>
    <recommendedName>
        <fullName evidence="4">ABC transporter permease</fullName>
    </recommendedName>
</protein>
<keyword evidence="1" id="KW-1133">Transmembrane helix</keyword>
<feature type="transmembrane region" description="Helical" evidence="1">
    <location>
        <begin position="20"/>
        <end position="38"/>
    </location>
</feature>
<name>A0ABU9VN23_9BACI</name>
<evidence type="ECO:0000313" key="3">
    <source>
        <dbReference type="Proteomes" id="UP001418796"/>
    </source>
</evidence>
<keyword evidence="1" id="KW-0472">Membrane</keyword>
<evidence type="ECO:0008006" key="4">
    <source>
        <dbReference type="Google" id="ProtNLM"/>
    </source>
</evidence>
<keyword evidence="3" id="KW-1185">Reference proteome</keyword>
<keyword evidence="1" id="KW-0812">Transmembrane</keyword>
<proteinExistence type="predicted"/>
<feature type="transmembrane region" description="Helical" evidence="1">
    <location>
        <begin position="276"/>
        <end position="294"/>
    </location>
</feature>
<dbReference type="EMBL" id="JBCITK010000001">
    <property type="protein sequence ID" value="MEN0645306.1"/>
    <property type="molecule type" value="Genomic_DNA"/>
</dbReference>
<organism evidence="2 3">
    <name type="scientific">Alkalicoccobacillus gibsonii</name>
    <dbReference type="NCBI Taxonomy" id="79881"/>
    <lineage>
        <taxon>Bacteria</taxon>
        <taxon>Bacillati</taxon>
        <taxon>Bacillota</taxon>
        <taxon>Bacilli</taxon>
        <taxon>Bacillales</taxon>
        <taxon>Bacillaceae</taxon>
        <taxon>Alkalicoccobacillus</taxon>
    </lineage>
</organism>
<evidence type="ECO:0000313" key="2">
    <source>
        <dbReference type="EMBL" id="MEN0645306.1"/>
    </source>
</evidence>
<accession>A0ABU9VN23</accession>